<dbReference type="InterPro" id="IPR027383">
    <property type="entry name" value="Znf_put"/>
</dbReference>
<gene>
    <name evidence="2" type="ORF">M8A51_08805</name>
</gene>
<proteinExistence type="predicted"/>
<protein>
    <submittedName>
        <fullName evidence="2">Zf-HC2 domain-containing protein</fullName>
    </submittedName>
</protein>
<comment type="caution">
    <text evidence="2">The sequence shown here is derived from an EMBL/GenBank/DDBJ whole genome shotgun (WGS) entry which is preliminary data.</text>
</comment>
<dbReference type="Proteomes" id="UP001165541">
    <property type="component" value="Unassembled WGS sequence"/>
</dbReference>
<evidence type="ECO:0000259" key="1">
    <source>
        <dbReference type="Pfam" id="PF13490"/>
    </source>
</evidence>
<keyword evidence="3" id="KW-1185">Reference proteome</keyword>
<dbReference type="Pfam" id="PF13490">
    <property type="entry name" value="zf-HC2"/>
    <property type="match status" value="1"/>
</dbReference>
<organism evidence="2 3">
    <name type="scientific">Caldimonas mangrovi</name>
    <dbReference type="NCBI Taxonomy" id="2944811"/>
    <lineage>
        <taxon>Bacteria</taxon>
        <taxon>Pseudomonadati</taxon>
        <taxon>Pseudomonadota</taxon>
        <taxon>Betaproteobacteria</taxon>
        <taxon>Burkholderiales</taxon>
        <taxon>Sphaerotilaceae</taxon>
        <taxon>Caldimonas</taxon>
    </lineage>
</organism>
<evidence type="ECO:0000313" key="3">
    <source>
        <dbReference type="Proteomes" id="UP001165541"/>
    </source>
</evidence>
<name>A0ABT0YLM0_9BURK</name>
<sequence>MKYPLRRTCREVVRLVLAREDRDLPWLERVAVRLHMQVCQACPRFERQVALMRGAMRQWRHYAEQDE</sequence>
<feature type="domain" description="Putative zinc-finger" evidence="1">
    <location>
        <begin position="9"/>
        <end position="42"/>
    </location>
</feature>
<evidence type="ECO:0000313" key="2">
    <source>
        <dbReference type="EMBL" id="MCM5679631.1"/>
    </source>
</evidence>
<reference evidence="2" key="1">
    <citation type="submission" date="2022-05" db="EMBL/GenBank/DDBJ databases">
        <title>Schlegelella sp. nov., isolated from mangrove soil.</title>
        <authorList>
            <person name="Liu Y."/>
            <person name="Ge X."/>
            <person name="Liu W."/>
        </authorList>
    </citation>
    <scope>NUCLEOTIDE SEQUENCE</scope>
    <source>
        <strain evidence="2">S2-27</strain>
    </source>
</reference>
<dbReference type="EMBL" id="JAMKFE010000004">
    <property type="protein sequence ID" value="MCM5679631.1"/>
    <property type="molecule type" value="Genomic_DNA"/>
</dbReference>
<accession>A0ABT0YLM0</accession>
<dbReference type="RefSeq" id="WP_251777830.1">
    <property type="nucleotide sequence ID" value="NZ_JAMKFE010000004.1"/>
</dbReference>